<accession>A0A3R8JPI5</accession>
<evidence type="ECO:0008006" key="3">
    <source>
        <dbReference type="Google" id="ProtNLM"/>
    </source>
</evidence>
<proteinExistence type="predicted"/>
<evidence type="ECO:0000313" key="2">
    <source>
        <dbReference type="Proteomes" id="UP000274920"/>
    </source>
</evidence>
<keyword evidence="2" id="KW-1185">Reference proteome</keyword>
<dbReference type="EMBL" id="RHJS01000002">
    <property type="protein sequence ID" value="RRK32474.1"/>
    <property type="molecule type" value="Genomic_DNA"/>
</dbReference>
<dbReference type="AlphaFoldDB" id="A0A3R8JPI5"/>
<sequence length="291" mass="34379">MKNKLIFQKKRGIQKCYLNYLDLLMPYNGLLTAHQYIIISRILDIESFLGGGYFFWQRRITLLDGLEKLSNMDLERLDERFYDLLTSLKEKGFDPSIDNIVISRHPVELLNGTHRLAWLALFDKKIQIPCVSVEDYSIFPVDGFQWLKCINLPEKEIFFIKERYDRLLAENNYYLLAIANINIYHKLKEEIKRYFMICDEKKDITISVDVKSKLIKTEWKNDSIYKIVEGRVSLFYLKLNNQLLIMENGRVKSAVISALIRRLDIIDGLKGEYWIAHTISESIRILDIIRP</sequence>
<dbReference type="RefSeq" id="WP_125127939.1">
    <property type="nucleotide sequence ID" value="NZ_RHJS01000002.1"/>
</dbReference>
<dbReference type="Proteomes" id="UP000274920">
    <property type="component" value="Unassembled WGS sequence"/>
</dbReference>
<comment type="caution">
    <text evidence="1">The sequence shown here is derived from an EMBL/GenBank/DDBJ whole genome shotgun (WGS) entry which is preliminary data.</text>
</comment>
<protein>
    <recommendedName>
        <fullName evidence="3">ParB/Sulfiredoxin domain-containing protein</fullName>
    </recommendedName>
</protein>
<reference evidence="1" key="1">
    <citation type="submission" date="2018-10" db="EMBL/GenBank/DDBJ databases">
        <title>Schaedlerella arabinophila gen. nov. sp. nov., isolated from the mouse intestinal tract and comparative analysis with the genome of the closely related altered Schaedler flora strain ASF502.</title>
        <authorList>
            <person name="Miyake S."/>
            <person name="Soh M."/>
            <person name="Seedorf H."/>
        </authorList>
    </citation>
    <scope>NUCLEOTIDE SEQUENCE [LARGE SCALE GENOMIC DNA]</scope>
    <source>
        <strain evidence="1">DSM 106076</strain>
    </source>
</reference>
<name>A0A3R8JPI5_9FIRM</name>
<gene>
    <name evidence="1" type="ORF">EBB54_14725</name>
</gene>
<organism evidence="1 2">
    <name type="scientific">Schaedlerella arabinosiphila</name>
    <dbReference type="NCBI Taxonomy" id="2044587"/>
    <lineage>
        <taxon>Bacteria</taxon>
        <taxon>Bacillati</taxon>
        <taxon>Bacillota</taxon>
        <taxon>Clostridia</taxon>
        <taxon>Lachnospirales</taxon>
        <taxon>Lachnospiraceae</taxon>
        <taxon>Schaedlerella</taxon>
    </lineage>
</organism>
<evidence type="ECO:0000313" key="1">
    <source>
        <dbReference type="EMBL" id="RRK32474.1"/>
    </source>
</evidence>